<dbReference type="VEuPathDB" id="FungiDB:FOC1_g10001411"/>
<keyword evidence="3" id="KW-0560">Oxidoreductase</keyword>
<dbReference type="AlphaFoldDB" id="A0A2H3SRU7"/>
<dbReference type="Gene3D" id="3.40.50.720">
    <property type="entry name" value="NAD(P)-binding Rossmann-like Domain"/>
    <property type="match status" value="1"/>
</dbReference>
<evidence type="ECO:0000259" key="4">
    <source>
        <dbReference type="Pfam" id="PF13460"/>
    </source>
</evidence>
<protein>
    <recommendedName>
        <fullName evidence="4">NAD(P)-binding domain-containing protein</fullName>
    </recommendedName>
</protein>
<dbReference type="PANTHER" id="PTHR47706">
    <property type="entry name" value="NMRA-LIKE FAMILY PROTEIN"/>
    <property type="match status" value="1"/>
</dbReference>
<gene>
    <name evidence="5" type="ORF">FRV6_03074</name>
</gene>
<dbReference type="InterPro" id="IPR051609">
    <property type="entry name" value="NmrA/Isoflavone_reductase-like"/>
</dbReference>
<dbReference type="VEuPathDB" id="FungiDB:HZS61_001583"/>
<dbReference type="GO" id="GO:0016491">
    <property type="term" value="F:oxidoreductase activity"/>
    <property type="evidence" value="ECO:0007669"/>
    <property type="project" value="UniProtKB-KW"/>
</dbReference>
<comment type="similarity">
    <text evidence="1">Belongs to the NmrA-type oxidoreductase family. Isoflavone reductase subfamily.</text>
</comment>
<keyword evidence="2" id="KW-0521">NADP</keyword>
<dbReference type="InterPro" id="IPR016040">
    <property type="entry name" value="NAD(P)-bd_dom"/>
</dbReference>
<organism evidence="5 6">
    <name type="scientific">Fusarium oxysporum</name>
    <name type="common">Fusarium vascular wilt</name>
    <dbReference type="NCBI Taxonomy" id="5507"/>
    <lineage>
        <taxon>Eukaryota</taxon>
        <taxon>Fungi</taxon>
        <taxon>Dikarya</taxon>
        <taxon>Ascomycota</taxon>
        <taxon>Pezizomycotina</taxon>
        <taxon>Sordariomycetes</taxon>
        <taxon>Hypocreomycetidae</taxon>
        <taxon>Hypocreales</taxon>
        <taxon>Nectriaceae</taxon>
        <taxon>Fusarium</taxon>
        <taxon>Fusarium oxysporum species complex</taxon>
    </lineage>
</organism>
<dbReference type="VEuPathDB" id="FungiDB:FOXG_01251"/>
<evidence type="ECO:0000313" key="6">
    <source>
        <dbReference type="Proteomes" id="UP000219369"/>
    </source>
</evidence>
<evidence type="ECO:0000256" key="2">
    <source>
        <dbReference type="ARBA" id="ARBA00022857"/>
    </source>
</evidence>
<evidence type="ECO:0000256" key="1">
    <source>
        <dbReference type="ARBA" id="ARBA00005725"/>
    </source>
</evidence>
<dbReference type="VEuPathDB" id="FungiDB:FOC4_g10001635"/>
<dbReference type="Gene3D" id="3.90.25.10">
    <property type="entry name" value="UDP-galactose 4-epimerase, domain 1"/>
    <property type="match status" value="1"/>
</dbReference>
<reference evidence="6" key="1">
    <citation type="submission" date="2016-09" db="EMBL/GenBank/DDBJ databases">
        <authorList>
            <person name="Guldener U."/>
        </authorList>
    </citation>
    <scope>NUCLEOTIDE SEQUENCE [LARGE SCALE GENOMIC DNA]</scope>
    <source>
        <strain evidence="6">V64-1</strain>
    </source>
</reference>
<dbReference type="VEuPathDB" id="FungiDB:FOZG_02056"/>
<dbReference type="EMBL" id="FMJY01000002">
    <property type="protein sequence ID" value="SCO78861.1"/>
    <property type="molecule type" value="Genomic_DNA"/>
</dbReference>
<name>A0A2H3SRU7_FUSOX</name>
<dbReference type="VEuPathDB" id="FungiDB:FOMG_02072"/>
<accession>A0A2H3SRU7</accession>
<evidence type="ECO:0000256" key="3">
    <source>
        <dbReference type="ARBA" id="ARBA00023002"/>
    </source>
</evidence>
<proteinExistence type="inferred from homology"/>
<dbReference type="SUPFAM" id="SSF51735">
    <property type="entry name" value="NAD(P)-binding Rossmann-fold domains"/>
    <property type="match status" value="1"/>
</dbReference>
<dbReference type="PANTHER" id="PTHR47706:SF4">
    <property type="entry name" value="NMRA-LIKE DOMAIN-CONTAINING PROTEIN"/>
    <property type="match status" value="1"/>
</dbReference>
<dbReference type="Pfam" id="PF13460">
    <property type="entry name" value="NAD_binding_10"/>
    <property type="match status" value="1"/>
</dbReference>
<dbReference type="Proteomes" id="UP000219369">
    <property type="component" value="Unassembled WGS sequence"/>
</dbReference>
<dbReference type="OrthoDB" id="419598at2759"/>
<dbReference type="InterPro" id="IPR036291">
    <property type="entry name" value="NAD(P)-bd_dom_sf"/>
</dbReference>
<evidence type="ECO:0000313" key="5">
    <source>
        <dbReference type="EMBL" id="SCO78861.1"/>
    </source>
</evidence>
<sequence>MGIVAIPGGTGGIGRALVEAIIARGKHQVIILSRKPNDGLAKELGASIIVVDYSDADSLKDVLEENKVDTVVSALSSMPGQGTPPEVSLVRAAEASKVTRRFVASNWGFPLSLKLAERLPSTSVKVQTLTELAKTQLEWTQLYAGFLTDFLATPAHKTYMSPMIAVVDLVHDTAAIPGKGDTLVTFTHTFDLAKYADRVLDFTEWEREYWIIGDKATWNEVVQAAEEGKDTKFKVTHDSIEDLEKGVITELPALTLALPHIPIPRDALLAFSAAFGLIFETGGTNFNDSVALNNRFPDIKPLRIKDAIRAAAKAIKN</sequence>
<dbReference type="VEuPathDB" id="FungiDB:FOIG_13747"/>
<feature type="domain" description="NAD(P)-binding" evidence="4">
    <location>
        <begin position="8"/>
        <end position="150"/>
    </location>
</feature>